<dbReference type="Pfam" id="PF12224">
    <property type="entry name" value="Amidoligase_2"/>
    <property type="match status" value="1"/>
</dbReference>
<dbReference type="GO" id="GO:0016874">
    <property type="term" value="F:ligase activity"/>
    <property type="evidence" value="ECO:0007669"/>
    <property type="project" value="UniProtKB-KW"/>
</dbReference>
<dbReference type="AlphaFoldDB" id="A0A1I0RDT1"/>
<evidence type="ECO:0000313" key="2">
    <source>
        <dbReference type="Proteomes" id="UP000199701"/>
    </source>
</evidence>
<protein>
    <submittedName>
        <fullName evidence="1">Putative amidoligase enzyme</fullName>
    </submittedName>
</protein>
<dbReference type="PANTHER" id="PTHR36847:SF1">
    <property type="entry name" value="AMIDOLIGASE ENZYME"/>
    <property type="match status" value="1"/>
</dbReference>
<dbReference type="Proteomes" id="UP000199701">
    <property type="component" value="Unassembled WGS sequence"/>
</dbReference>
<evidence type="ECO:0000313" key="1">
    <source>
        <dbReference type="EMBL" id="SEW39003.1"/>
    </source>
</evidence>
<proteinExistence type="predicted"/>
<keyword evidence="1" id="KW-0436">Ligase</keyword>
<name>A0A1I0RDT1_9FIRM</name>
<dbReference type="InterPro" id="IPR022025">
    <property type="entry name" value="Amidoligase_2"/>
</dbReference>
<keyword evidence="2" id="KW-1185">Reference proteome</keyword>
<dbReference type="EMBL" id="FOJI01000014">
    <property type="protein sequence ID" value="SEW39003.1"/>
    <property type="molecule type" value="Genomic_DNA"/>
</dbReference>
<gene>
    <name evidence="1" type="ORF">SAMN05421659_11478</name>
</gene>
<sequence>MMDYEYLDNMKAQEFGLELEFTFITREQAMRVIINILHDEDMIDSEGRQWDVKGDSSISSKKKINGIVYDADRSYQCEMVTPILGYQDIPLLQNIIRALKRAGADTSEKCGIHVHIRADDQTPQSLRNLLNLMLQKEELIIKAFQIPDDRLFRYCAKVEESLIKAINKNTINTVQELEDVWSVECGTRYKMLNLESLWDKKGIELRLFNSTFHAGLVRSYIVFSLALCCKAMNMSRVVPRRNKMTNERYEFRCWLNRLGLKGDEFSNCRKHLIMYLDGDSSFAQPEDHNRKRKVV</sequence>
<accession>A0A1I0RDT1</accession>
<dbReference type="PANTHER" id="PTHR36847">
    <property type="entry name" value="AMIDOLIGASE ENZYME"/>
    <property type="match status" value="1"/>
</dbReference>
<dbReference type="STRING" id="99656.SAMN05421659_11478"/>
<reference evidence="1 2" key="1">
    <citation type="submission" date="2016-10" db="EMBL/GenBank/DDBJ databases">
        <authorList>
            <person name="de Groot N.N."/>
        </authorList>
    </citation>
    <scope>NUCLEOTIDE SEQUENCE [LARGE SCALE GENOMIC DNA]</scope>
    <source>
        <strain evidence="1 2">DSM 9179</strain>
    </source>
</reference>
<organism evidence="1 2">
    <name type="scientific">[Clostridium] fimetarium</name>
    <dbReference type="NCBI Taxonomy" id="99656"/>
    <lineage>
        <taxon>Bacteria</taxon>
        <taxon>Bacillati</taxon>
        <taxon>Bacillota</taxon>
        <taxon>Clostridia</taxon>
        <taxon>Lachnospirales</taxon>
        <taxon>Lachnospiraceae</taxon>
    </lineage>
</organism>